<sequence>MSNYSVGDLVRINGRTWRVARLGTAQDGRPSVSLVNPDNRHNGTAFYADVLDRIGTRVSDDPTDTDQGMADPTAPETEDAYPA</sequence>
<keyword evidence="2" id="KW-0614">Plasmid</keyword>
<dbReference type="AlphaFoldDB" id="A0A0H5PP62"/>
<dbReference type="RefSeq" id="WP_060594937.1">
    <property type="nucleotide sequence ID" value="NZ_CP031418.1"/>
</dbReference>
<feature type="region of interest" description="Disordered" evidence="1">
    <location>
        <begin position="56"/>
        <end position="83"/>
    </location>
</feature>
<evidence type="ECO:0000313" key="2">
    <source>
        <dbReference type="EMBL" id="CRY84241.1"/>
    </source>
</evidence>
<reference evidence="3" key="1">
    <citation type="submission" date="2015-03" db="EMBL/GenBank/DDBJ databases">
        <authorList>
            <consortium name="Pathogen Informatics"/>
        </authorList>
    </citation>
    <scope>NUCLEOTIDE SEQUENCE [LARGE SCALE GENOMIC DNA]</scope>
    <source>
        <strain evidence="3">NCTC11134</strain>
        <plasmid evidence="3">2</plasmid>
    </source>
</reference>
<name>A0A0H5PP62_NOCFR</name>
<accession>A0A0H5PP62</accession>
<organism evidence="2 3">
    <name type="scientific">Nocardia farcinica</name>
    <dbReference type="NCBI Taxonomy" id="37329"/>
    <lineage>
        <taxon>Bacteria</taxon>
        <taxon>Bacillati</taxon>
        <taxon>Actinomycetota</taxon>
        <taxon>Actinomycetes</taxon>
        <taxon>Mycobacteriales</taxon>
        <taxon>Nocardiaceae</taxon>
        <taxon>Nocardia</taxon>
    </lineage>
</organism>
<evidence type="ECO:0000256" key="1">
    <source>
        <dbReference type="SAM" id="MobiDB-lite"/>
    </source>
</evidence>
<protein>
    <submittedName>
        <fullName evidence="2">Uncharacterized protein</fullName>
    </submittedName>
</protein>
<proteinExistence type="predicted"/>
<dbReference type="EMBL" id="LN868939">
    <property type="protein sequence ID" value="CRY84241.1"/>
    <property type="molecule type" value="Genomic_DNA"/>
</dbReference>
<dbReference type="KEGG" id="nfr:ERS450000_05931"/>
<dbReference type="Proteomes" id="UP000057820">
    <property type="component" value="Plasmid 2"/>
</dbReference>
<gene>
    <name evidence="2" type="ORF">ERS450000_05931</name>
</gene>
<evidence type="ECO:0000313" key="3">
    <source>
        <dbReference type="Proteomes" id="UP000057820"/>
    </source>
</evidence>
<geneLocation type="plasmid" evidence="2">
    <name>2</name>
</geneLocation>